<evidence type="ECO:0000256" key="1">
    <source>
        <dbReference type="SAM" id="MobiDB-lite"/>
    </source>
</evidence>
<keyword evidence="2" id="KW-0732">Signal</keyword>
<proteinExistence type="predicted"/>
<dbReference type="EMBL" id="FWYB01000009">
    <property type="protein sequence ID" value="SMD03418.1"/>
    <property type="molecule type" value="Genomic_DNA"/>
</dbReference>
<dbReference type="RefSeq" id="WP_084290519.1">
    <property type="nucleotide sequence ID" value="NZ_FWYB01000009.1"/>
</dbReference>
<dbReference type="AlphaFoldDB" id="A0A1W2E2W8"/>
<keyword evidence="4" id="KW-1185">Reference proteome</keyword>
<feature type="chain" id="PRO_5012596797" evidence="2">
    <location>
        <begin position="23"/>
        <end position="174"/>
    </location>
</feature>
<feature type="region of interest" description="Disordered" evidence="1">
    <location>
        <begin position="129"/>
        <end position="174"/>
    </location>
</feature>
<protein>
    <submittedName>
        <fullName evidence="3">Uncharacterized protein</fullName>
    </submittedName>
</protein>
<organism evidence="3 4">
    <name type="scientific">Pedobacter nyackensis</name>
    <dbReference type="NCBI Taxonomy" id="475255"/>
    <lineage>
        <taxon>Bacteria</taxon>
        <taxon>Pseudomonadati</taxon>
        <taxon>Bacteroidota</taxon>
        <taxon>Sphingobacteriia</taxon>
        <taxon>Sphingobacteriales</taxon>
        <taxon>Sphingobacteriaceae</taxon>
        <taxon>Pedobacter</taxon>
    </lineage>
</organism>
<evidence type="ECO:0000313" key="3">
    <source>
        <dbReference type="EMBL" id="SMD03418.1"/>
    </source>
</evidence>
<gene>
    <name evidence="3" type="ORF">SAMN04488101_10975</name>
</gene>
<name>A0A1W2E2W8_9SPHI</name>
<reference evidence="3 4" key="1">
    <citation type="submission" date="2017-04" db="EMBL/GenBank/DDBJ databases">
        <authorList>
            <person name="Afonso C.L."/>
            <person name="Miller P.J."/>
            <person name="Scott M.A."/>
            <person name="Spackman E."/>
            <person name="Goraichik I."/>
            <person name="Dimitrov K.M."/>
            <person name="Suarez D.L."/>
            <person name="Swayne D.E."/>
        </authorList>
    </citation>
    <scope>NUCLEOTIDE SEQUENCE [LARGE SCALE GENOMIC DNA]</scope>
    <source>
        <strain evidence="3 4">DSM 19625</strain>
    </source>
</reference>
<dbReference type="Proteomes" id="UP000192678">
    <property type="component" value="Unassembled WGS sequence"/>
</dbReference>
<evidence type="ECO:0000256" key="2">
    <source>
        <dbReference type="SAM" id="SignalP"/>
    </source>
</evidence>
<accession>A0A1W2E2W8</accession>
<evidence type="ECO:0000313" key="4">
    <source>
        <dbReference type="Proteomes" id="UP000192678"/>
    </source>
</evidence>
<feature type="signal peptide" evidence="2">
    <location>
        <begin position="1"/>
        <end position="22"/>
    </location>
</feature>
<dbReference type="STRING" id="475255.SAMN04488101_10975"/>
<sequence length="174" mass="19922">MKKLFILILVVVSGFMPFSSSAQISVNINIGSQPLWGPVGYDHVDYYYLPDIESYYYVPRRQFIYLSNGEWIFSTVLPSRYSNYDLYNGYKVVINSPKPYLHFKEQKVKYAKYKSNRGQAVILRSDNPKYYVVKGHPKNKSKGNEKGPQGKGNFKEKGKGNSKSESKGQGKGKH</sequence>
<feature type="compositionally biased region" description="Basic and acidic residues" evidence="1">
    <location>
        <begin position="153"/>
        <end position="168"/>
    </location>
</feature>